<sequence>MKERVSPRFGRSRPGDALASHIETRRCRSRGAAPGEGGRRCQRCRWRLSPARRRPRSASPAATGSRWWRRTRRSRQSTASAKSCSDLAGSLLRRTISSVAACSR</sequence>
<protein>
    <submittedName>
        <fullName evidence="2">Atherin-like</fullName>
    </submittedName>
</protein>
<evidence type="ECO:0000313" key="2">
    <source>
        <dbReference type="EMBL" id="KAJ6837728.1"/>
    </source>
</evidence>
<accession>A0AAX6HAP5</accession>
<dbReference type="AlphaFoldDB" id="A0AAX6HAP5"/>
<dbReference type="EMBL" id="JANAVB010011200">
    <property type="protein sequence ID" value="KAJ6837728.1"/>
    <property type="molecule type" value="Genomic_DNA"/>
</dbReference>
<evidence type="ECO:0000313" key="3">
    <source>
        <dbReference type="Proteomes" id="UP001140949"/>
    </source>
</evidence>
<dbReference type="Proteomes" id="UP001140949">
    <property type="component" value="Unassembled WGS sequence"/>
</dbReference>
<feature type="compositionally biased region" description="Low complexity" evidence="1">
    <location>
        <begin position="57"/>
        <end position="66"/>
    </location>
</feature>
<comment type="caution">
    <text evidence="2">The sequence shown here is derived from an EMBL/GenBank/DDBJ whole genome shotgun (WGS) entry which is preliminary data.</text>
</comment>
<organism evidence="2 3">
    <name type="scientific">Iris pallida</name>
    <name type="common">Sweet iris</name>
    <dbReference type="NCBI Taxonomy" id="29817"/>
    <lineage>
        <taxon>Eukaryota</taxon>
        <taxon>Viridiplantae</taxon>
        <taxon>Streptophyta</taxon>
        <taxon>Embryophyta</taxon>
        <taxon>Tracheophyta</taxon>
        <taxon>Spermatophyta</taxon>
        <taxon>Magnoliopsida</taxon>
        <taxon>Liliopsida</taxon>
        <taxon>Asparagales</taxon>
        <taxon>Iridaceae</taxon>
        <taxon>Iridoideae</taxon>
        <taxon>Irideae</taxon>
        <taxon>Iris</taxon>
    </lineage>
</organism>
<gene>
    <name evidence="2" type="ORF">M6B38_323395</name>
</gene>
<feature type="region of interest" description="Disordered" evidence="1">
    <location>
        <begin position="50"/>
        <end position="86"/>
    </location>
</feature>
<proteinExistence type="predicted"/>
<reference evidence="2" key="2">
    <citation type="submission" date="2023-04" db="EMBL/GenBank/DDBJ databases">
        <authorList>
            <person name="Bruccoleri R.E."/>
            <person name="Oakeley E.J."/>
            <person name="Faust A.-M."/>
            <person name="Dessus-Babus S."/>
            <person name="Altorfer M."/>
            <person name="Burckhardt D."/>
            <person name="Oertli M."/>
            <person name="Naumann U."/>
            <person name="Petersen F."/>
            <person name="Wong J."/>
        </authorList>
    </citation>
    <scope>NUCLEOTIDE SEQUENCE</scope>
    <source>
        <strain evidence="2">GSM-AAB239-AS_SAM_17_03QT</strain>
        <tissue evidence="2">Leaf</tissue>
    </source>
</reference>
<reference evidence="2" key="1">
    <citation type="journal article" date="2023" name="GigaByte">
        <title>Genome assembly of the bearded iris, Iris pallida Lam.</title>
        <authorList>
            <person name="Bruccoleri R.E."/>
            <person name="Oakeley E.J."/>
            <person name="Faust A.M.E."/>
            <person name="Altorfer M."/>
            <person name="Dessus-Babus S."/>
            <person name="Burckhardt D."/>
            <person name="Oertli M."/>
            <person name="Naumann U."/>
            <person name="Petersen F."/>
            <person name="Wong J."/>
        </authorList>
    </citation>
    <scope>NUCLEOTIDE SEQUENCE</scope>
    <source>
        <strain evidence="2">GSM-AAB239-AS_SAM_17_03QT</strain>
    </source>
</reference>
<name>A0AAX6HAP5_IRIPA</name>
<evidence type="ECO:0000256" key="1">
    <source>
        <dbReference type="SAM" id="MobiDB-lite"/>
    </source>
</evidence>
<keyword evidence="3" id="KW-1185">Reference proteome</keyword>
<feature type="region of interest" description="Disordered" evidence="1">
    <location>
        <begin position="1"/>
        <end position="20"/>
    </location>
</feature>